<feature type="transmembrane region" description="Helical" evidence="2">
    <location>
        <begin position="291"/>
        <end position="307"/>
    </location>
</feature>
<feature type="compositionally biased region" description="Polar residues" evidence="1">
    <location>
        <begin position="1"/>
        <end position="13"/>
    </location>
</feature>
<keyword evidence="2" id="KW-0472">Membrane</keyword>
<dbReference type="EMBL" id="HACG01046227">
    <property type="protein sequence ID" value="CEK93092.1"/>
    <property type="molecule type" value="Transcribed_RNA"/>
</dbReference>
<feature type="transmembrane region" description="Helical" evidence="2">
    <location>
        <begin position="471"/>
        <end position="496"/>
    </location>
</feature>
<accession>A0A0B7BJM8</accession>
<dbReference type="AlphaFoldDB" id="A0A0B7BJM8"/>
<evidence type="ECO:0000256" key="1">
    <source>
        <dbReference type="SAM" id="MobiDB-lite"/>
    </source>
</evidence>
<feature type="region of interest" description="Disordered" evidence="1">
    <location>
        <begin position="1"/>
        <end position="31"/>
    </location>
</feature>
<feature type="transmembrane region" description="Helical" evidence="2">
    <location>
        <begin position="547"/>
        <end position="564"/>
    </location>
</feature>
<dbReference type="InterPro" id="IPR036259">
    <property type="entry name" value="MFS_trans_sf"/>
</dbReference>
<reference evidence="4" key="1">
    <citation type="submission" date="2014-12" db="EMBL/GenBank/DDBJ databases">
        <title>Insight into the proteome of Arion vulgaris.</title>
        <authorList>
            <person name="Aradska J."/>
            <person name="Bulat T."/>
            <person name="Smidak R."/>
            <person name="Sarate P."/>
            <person name="Gangsoo J."/>
            <person name="Sialana F."/>
            <person name="Bilban M."/>
            <person name="Lubec G."/>
        </authorList>
    </citation>
    <scope>NUCLEOTIDE SEQUENCE</scope>
    <source>
        <tissue evidence="4">Skin</tissue>
    </source>
</reference>
<keyword evidence="2" id="KW-0812">Transmembrane</keyword>
<feature type="transmembrane region" description="Helical" evidence="2">
    <location>
        <begin position="105"/>
        <end position="127"/>
    </location>
</feature>
<proteinExistence type="predicted"/>
<feature type="transmembrane region" description="Helical" evidence="2">
    <location>
        <begin position="139"/>
        <end position="160"/>
    </location>
</feature>
<sequence length="666" mass="73257">METARSFSSSTLTMKEPDSNLPGYREGVSHSEYSSHRRRSTNVPGFYNTTRMNAGLGHNFNNVKRSLLNKCLLLCPAFAFQYCSVLTSVYSIVNLHILKIPDELTSIHLIIAACLSLGLTIVFQKCVQQLFGEEKQLMKLLIAFAVYLSFGTILVLSANLERIYTTEVFLQNVTENGTKVTRLLVSSDDQLVTQPNVFPDKSYEGEVYQGHNIMSTSGSTHEENADELKIDKVLNDSVIATNPVPLSSQIMAFIGYIIMASSLSCGHYLLSSSAMSLSHSDDHDSINTIETVVAAAGACAVSLLGAVEMSTNWYTSHDSCHRLIGQIFILLCIGFVLLISCTTCSVLTLCWDIIMETFQHRNWEENVFIASDRRPTRTAQEMFDECALLLGHQASMSYTDDNLSPRNLPTENVEDISNSITQSETAIDDSAHSHQIDVIRRNIYQLPVTARESSLTRSNLLVIKTQTKTCLVLLLMFLLSGTLVSMEYNSSIYLSYTVPGSDDHSYGHGYRKSTRFGSAGTFITYLVFIAISQLCTSFLQQLGWRRPAIICTLVVTVLTLALAISNEVGLYFSAACFLGGLRVVVYGLPQVVSASTQIVGSPINTHSHALIENLTTVMWCMTPLSLGVTSAMFSPLNDVAGFHGISVYYSAVSALLSCVILSLLLK</sequence>
<feature type="transmembrane region" description="Helical" evidence="2">
    <location>
        <begin position="610"/>
        <end position="633"/>
    </location>
</feature>
<feature type="transmembrane region" description="Helical" evidence="2">
    <location>
        <begin position="250"/>
        <end position="270"/>
    </location>
</feature>
<evidence type="ECO:0000313" key="4">
    <source>
        <dbReference type="EMBL" id="CEK93092.1"/>
    </source>
</evidence>
<name>A0A0B7BJM8_9EUPU</name>
<evidence type="ECO:0000256" key="2">
    <source>
        <dbReference type="SAM" id="Phobius"/>
    </source>
</evidence>
<feature type="transmembrane region" description="Helical" evidence="2">
    <location>
        <begin position="516"/>
        <end position="535"/>
    </location>
</feature>
<feature type="transmembrane region" description="Helical" evidence="2">
    <location>
        <begin position="570"/>
        <end position="589"/>
    </location>
</feature>
<protein>
    <submittedName>
        <fullName evidence="4">Uncharacterized protein</fullName>
    </submittedName>
</protein>
<gene>
    <name evidence="4" type="primary">ORF191945</name>
    <name evidence="3" type="synonym">ORF191939</name>
</gene>
<dbReference type="SUPFAM" id="SSF103473">
    <property type="entry name" value="MFS general substrate transporter"/>
    <property type="match status" value="1"/>
</dbReference>
<dbReference type="EMBL" id="HACG01046226">
    <property type="protein sequence ID" value="CEK93091.1"/>
    <property type="molecule type" value="Transcribed_RNA"/>
</dbReference>
<feature type="transmembrane region" description="Helical" evidence="2">
    <location>
        <begin position="645"/>
        <end position="665"/>
    </location>
</feature>
<feature type="transmembrane region" description="Helical" evidence="2">
    <location>
        <begin position="71"/>
        <end position="93"/>
    </location>
</feature>
<keyword evidence="2" id="KW-1133">Transmembrane helix</keyword>
<organism evidence="4">
    <name type="scientific">Arion vulgaris</name>
    <dbReference type="NCBI Taxonomy" id="1028688"/>
    <lineage>
        <taxon>Eukaryota</taxon>
        <taxon>Metazoa</taxon>
        <taxon>Spiralia</taxon>
        <taxon>Lophotrochozoa</taxon>
        <taxon>Mollusca</taxon>
        <taxon>Gastropoda</taxon>
        <taxon>Heterobranchia</taxon>
        <taxon>Euthyneura</taxon>
        <taxon>Panpulmonata</taxon>
        <taxon>Eupulmonata</taxon>
        <taxon>Stylommatophora</taxon>
        <taxon>Helicina</taxon>
        <taxon>Arionoidea</taxon>
        <taxon>Arionidae</taxon>
        <taxon>Arion</taxon>
    </lineage>
</organism>
<feature type="transmembrane region" description="Helical" evidence="2">
    <location>
        <begin position="327"/>
        <end position="351"/>
    </location>
</feature>
<evidence type="ECO:0000313" key="3">
    <source>
        <dbReference type="EMBL" id="CEK93091.1"/>
    </source>
</evidence>